<comment type="similarity">
    <text evidence="1">Belongs to the UPF0065 (bug) family.</text>
</comment>
<accession>A0A848H4E2</accession>
<organism evidence="3 4">
    <name type="scientific">Ramlibacter agri</name>
    <dbReference type="NCBI Taxonomy" id="2728837"/>
    <lineage>
        <taxon>Bacteria</taxon>
        <taxon>Pseudomonadati</taxon>
        <taxon>Pseudomonadota</taxon>
        <taxon>Betaproteobacteria</taxon>
        <taxon>Burkholderiales</taxon>
        <taxon>Comamonadaceae</taxon>
        <taxon>Ramlibacter</taxon>
    </lineage>
</organism>
<dbReference type="SUPFAM" id="SSF53850">
    <property type="entry name" value="Periplasmic binding protein-like II"/>
    <property type="match status" value="1"/>
</dbReference>
<reference evidence="3 4" key="1">
    <citation type="submission" date="2020-04" db="EMBL/GenBank/DDBJ databases">
        <title>Ramlibacter sp. G-1-2-2 isolated from soil.</title>
        <authorList>
            <person name="Dahal R.H."/>
        </authorList>
    </citation>
    <scope>NUCLEOTIDE SEQUENCE [LARGE SCALE GENOMIC DNA]</scope>
    <source>
        <strain evidence="3 4">G-1-2-2</strain>
    </source>
</reference>
<dbReference type="PANTHER" id="PTHR42928:SF5">
    <property type="entry name" value="BLR1237 PROTEIN"/>
    <property type="match status" value="1"/>
</dbReference>
<dbReference type="Gene3D" id="3.40.190.150">
    <property type="entry name" value="Bordetella uptake gene, domain 1"/>
    <property type="match status" value="1"/>
</dbReference>
<dbReference type="EMBL" id="JABBFX010000001">
    <property type="protein sequence ID" value="NML44379.1"/>
    <property type="molecule type" value="Genomic_DNA"/>
</dbReference>
<protein>
    <submittedName>
        <fullName evidence="3">Tripartite tricarboxylate transporter substrate binding protein</fullName>
    </submittedName>
</protein>
<gene>
    <name evidence="3" type="ORF">HHL11_11495</name>
</gene>
<evidence type="ECO:0000313" key="4">
    <source>
        <dbReference type="Proteomes" id="UP000541185"/>
    </source>
</evidence>
<dbReference type="PANTHER" id="PTHR42928">
    <property type="entry name" value="TRICARBOXYLATE-BINDING PROTEIN"/>
    <property type="match status" value="1"/>
</dbReference>
<evidence type="ECO:0000313" key="3">
    <source>
        <dbReference type="EMBL" id="NML44379.1"/>
    </source>
</evidence>
<sequence>MNPPITRRALLCAGAALPFAGVAHAQSAWPDKTIRILVGTPPGDSSDASVRRLADRLSAILGKPIIVDNRPGAHGAIVGELAKNAPKDGYTLLYSSGGQMAINPSLYSKLPYDPLKDFTGVAQINTGFLYLAVNNDLPVRNVKELVAYVKEKGGALSYGSGGSGTTQHLTMEMLKKRTGMDIKHVPYRGSPMVLQDLIGGQIACAFDAGASILPQARNGKVRLLGVTSPTRLASTPDLPTFQEQGIPDFEARVWSGLFAPAGVPKEVVARLNEAINQILKTPDYQAFLRASGSEPAGGSADGFNKFLAAEIAKWAVVVKDSGAQID</sequence>
<dbReference type="PIRSF" id="PIRSF017082">
    <property type="entry name" value="YflP"/>
    <property type="match status" value="1"/>
</dbReference>
<dbReference type="RefSeq" id="WP_169418511.1">
    <property type="nucleotide sequence ID" value="NZ_JABBFX010000001.1"/>
</dbReference>
<comment type="caution">
    <text evidence="3">The sequence shown here is derived from an EMBL/GenBank/DDBJ whole genome shotgun (WGS) entry which is preliminary data.</text>
</comment>
<evidence type="ECO:0000256" key="1">
    <source>
        <dbReference type="ARBA" id="ARBA00006987"/>
    </source>
</evidence>
<name>A0A848H4E2_9BURK</name>
<keyword evidence="4" id="KW-1185">Reference proteome</keyword>
<dbReference type="Proteomes" id="UP000541185">
    <property type="component" value="Unassembled WGS sequence"/>
</dbReference>
<evidence type="ECO:0000256" key="2">
    <source>
        <dbReference type="SAM" id="SignalP"/>
    </source>
</evidence>
<dbReference type="InterPro" id="IPR005064">
    <property type="entry name" value="BUG"/>
</dbReference>
<feature type="chain" id="PRO_5032384936" evidence="2">
    <location>
        <begin position="26"/>
        <end position="326"/>
    </location>
</feature>
<feature type="signal peptide" evidence="2">
    <location>
        <begin position="1"/>
        <end position="25"/>
    </location>
</feature>
<dbReference type="Gene3D" id="3.40.190.10">
    <property type="entry name" value="Periplasmic binding protein-like II"/>
    <property type="match status" value="1"/>
</dbReference>
<dbReference type="InterPro" id="IPR042100">
    <property type="entry name" value="Bug_dom1"/>
</dbReference>
<dbReference type="CDD" id="cd07012">
    <property type="entry name" value="PBP2_Bug_TTT"/>
    <property type="match status" value="1"/>
</dbReference>
<dbReference type="Pfam" id="PF03401">
    <property type="entry name" value="TctC"/>
    <property type="match status" value="1"/>
</dbReference>
<proteinExistence type="inferred from homology"/>
<dbReference type="AlphaFoldDB" id="A0A848H4E2"/>
<keyword evidence="2" id="KW-0732">Signal</keyword>